<dbReference type="Proteomes" id="UP000218811">
    <property type="component" value="Unassembled WGS sequence"/>
</dbReference>
<gene>
    <name evidence="2" type="ORF">WOLCODRAFT_28961</name>
</gene>
<organism evidence="2 3">
    <name type="scientific">Wolfiporia cocos (strain MD-104)</name>
    <name type="common">Brown rot fungus</name>
    <dbReference type="NCBI Taxonomy" id="742152"/>
    <lineage>
        <taxon>Eukaryota</taxon>
        <taxon>Fungi</taxon>
        <taxon>Dikarya</taxon>
        <taxon>Basidiomycota</taxon>
        <taxon>Agaricomycotina</taxon>
        <taxon>Agaricomycetes</taxon>
        <taxon>Polyporales</taxon>
        <taxon>Phaeolaceae</taxon>
        <taxon>Wolfiporia</taxon>
    </lineage>
</organism>
<evidence type="ECO:0000256" key="1">
    <source>
        <dbReference type="SAM" id="MobiDB-lite"/>
    </source>
</evidence>
<reference evidence="2 3" key="1">
    <citation type="journal article" date="2012" name="Science">
        <title>The Paleozoic origin of enzymatic lignin decomposition reconstructed from 31 fungal genomes.</title>
        <authorList>
            <person name="Floudas D."/>
            <person name="Binder M."/>
            <person name="Riley R."/>
            <person name="Barry K."/>
            <person name="Blanchette R.A."/>
            <person name="Henrissat B."/>
            <person name="Martinez A.T."/>
            <person name="Otillar R."/>
            <person name="Spatafora J.W."/>
            <person name="Yadav J.S."/>
            <person name="Aerts A."/>
            <person name="Benoit I."/>
            <person name="Boyd A."/>
            <person name="Carlson A."/>
            <person name="Copeland A."/>
            <person name="Coutinho P.M."/>
            <person name="de Vries R.P."/>
            <person name="Ferreira P."/>
            <person name="Findley K."/>
            <person name="Foster B."/>
            <person name="Gaskell J."/>
            <person name="Glotzer D."/>
            <person name="Gorecki P."/>
            <person name="Heitman J."/>
            <person name="Hesse C."/>
            <person name="Hori C."/>
            <person name="Igarashi K."/>
            <person name="Jurgens J.A."/>
            <person name="Kallen N."/>
            <person name="Kersten P."/>
            <person name="Kohler A."/>
            <person name="Kuees U."/>
            <person name="Kumar T.K.A."/>
            <person name="Kuo A."/>
            <person name="LaButti K."/>
            <person name="Larrondo L.F."/>
            <person name="Lindquist E."/>
            <person name="Ling A."/>
            <person name="Lombard V."/>
            <person name="Lucas S."/>
            <person name="Lundell T."/>
            <person name="Martin R."/>
            <person name="McLaughlin D.J."/>
            <person name="Morgenstern I."/>
            <person name="Morin E."/>
            <person name="Murat C."/>
            <person name="Nagy L.G."/>
            <person name="Nolan M."/>
            <person name="Ohm R.A."/>
            <person name="Patyshakuliyeva A."/>
            <person name="Rokas A."/>
            <person name="Ruiz-Duenas F.J."/>
            <person name="Sabat G."/>
            <person name="Salamov A."/>
            <person name="Samejima M."/>
            <person name="Schmutz J."/>
            <person name="Slot J.C."/>
            <person name="St John F."/>
            <person name="Stenlid J."/>
            <person name="Sun H."/>
            <person name="Sun S."/>
            <person name="Syed K."/>
            <person name="Tsang A."/>
            <person name="Wiebenga A."/>
            <person name="Young D."/>
            <person name="Pisabarro A."/>
            <person name="Eastwood D.C."/>
            <person name="Martin F."/>
            <person name="Cullen D."/>
            <person name="Grigoriev I.V."/>
            <person name="Hibbett D.S."/>
        </authorList>
    </citation>
    <scope>NUCLEOTIDE SEQUENCE [LARGE SCALE GENOMIC DNA]</scope>
    <source>
        <strain evidence="2 3">MD-104</strain>
    </source>
</reference>
<keyword evidence="3" id="KW-1185">Reference proteome</keyword>
<accession>A0A2H3J673</accession>
<protein>
    <submittedName>
        <fullName evidence="2">Uncharacterized protein</fullName>
    </submittedName>
</protein>
<feature type="compositionally biased region" description="Low complexity" evidence="1">
    <location>
        <begin position="10"/>
        <end position="19"/>
    </location>
</feature>
<sequence>MIALKRNAKASPSIPALPAALPPPHIFTRGMSMMRAFMDLPNYISCFRRPRIYWLRMHATDHSINPNRRNTEEERCTSQ</sequence>
<dbReference type="AlphaFoldDB" id="A0A2H3J673"/>
<dbReference type="EMBL" id="KB467909">
    <property type="protein sequence ID" value="PCH37165.1"/>
    <property type="molecule type" value="Genomic_DNA"/>
</dbReference>
<feature type="region of interest" description="Disordered" evidence="1">
    <location>
        <begin position="1"/>
        <end position="23"/>
    </location>
</feature>
<evidence type="ECO:0000313" key="2">
    <source>
        <dbReference type="EMBL" id="PCH37165.1"/>
    </source>
</evidence>
<name>A0A2H3J673_WOLCO</name>
<proteinExistence type="predicted"/>
<evidence type="ECO:0000313" key="3">
    <source>
        <dbReference type="Proteomes" id="UP000218811"/>
    </source>
</evidence>